<proteinExistence type="predicted"/>
<dbReference type="Pfam" id="PF04122">
    <property type="entry name" value="CW_binding_2"/>
    <property type="match status" value="3"/>
</dbReference>
<dbReference type="InterPro" id="IPR007253">
    <property type="entry name" value="Cell_wall-bd_2"/>
</dbReference>
<dbReference type="PANTHER" id="PTHR30032:SF8">
    <property type="entry name" value="GERMINATION-SPECIFIC N-ACETYLMURAMOYL-L-ALANINE AMIDASE"/>
    <property type="match status" value="1"/>
</dbReference>
<evidence type="ECO:0000313" key="2">
    <source>
        <dbReference type="EMBL" id="MBC2576122.1"/>
    </source>
</evidence>
<protein>
    <recommendedName>
        <fullName evidence="4">Cell wall binding repeat 2</fullName>
    </recommendedName>
</protein>
<feature type="chain" id="PRO_5045641519" description="Cell wall binding repeat 2" evidence="1">
    <location>
        <begin position="26"/>
        <end position="757"/>
    </location>
</feature>
<dbReference type="PANTHER" id="PTHR30032">
    <property type="entry name" value="N-ACETYLMURAMOYL-L-ALANINE AMIDASE-RELATED"/>
    <property type="match status" value="1"/>
</dbReference>
<dbReference type="InterPro" id="IPR051922">
    <property type="entry name" value="Bact_Sporulation_Assoc"/>
</dbReference>
<reference evidence="2 3" key="1">
    <citation type="submission" date="2020-05" db="EMBL/GenBank/DDBJ databases">
        <title>Draft genome of xy-202 and genomic insight in genome of the genus Peptostreptococcus.</title>
        <authorList>
            <person name="Zhang Z."/>
        </authorList>
    </citation>
    <scope>NUCLEOTIDE SEQUENCE [LARGE SCALE GENOMIC DNA]</scope>
    <source>
        <strain evidence="2 3">DSM 27025</strain>
    </source>
</reference>
<gene>
    <name evidence="2" type="ORF">HLB29_05430</name>
</gene>
<sequence>MKKQIAVLMAAATAVTTVAPVLANAEVKNEKMPVSQVNKKIKEALDTKYKVNTQDGINKVPGAPLTGDNEYKNSRYAVLISIEGMDAQVNDPIDGTIKRGDSLYNGILFDGVDLNDVEDKKLYVVTDISKATNKIESLVAKNNKIVAYIVDKGIDKDGNSTFKTTKALYSDLADLEAGRNEIHGLAAGPVVQKYLEQAGVGDVKKAEGTFELKLKNEKKIEISINDPKVDVTKPVDSKGNTLDFVNNPDADLYKEVVGFKAKDDLEEEAYVDVKNGDTTVYTVSESIRKVVDASKLYSAETGYTKEGVDFVNKFVNAKKDPYSFNYDGVHYKLRYNNLKPNDALQAEKALGLKDETPNPIVTVKKSGDKYLFEFSATVVDGNDTEVIKEITFVVEGGNQKDVATILKDIYGDNEVVEGRFKKLSGSNRYGTAIEISKETFKADGPGTYADSVVIVGGKALMDGLAAGPIAAANNASILLADPMKGLDKETLDEIGRATDSNLKNKVVYIVGGDSSVPKNVETQLKEKFGAVVVRLSGKNRFDTSLEVLRRMKHDGKISTVVDAHDVFFVGGDGAADAMSAAGVASSKLRKVRDVISPIVVVPKDGVDRRTRDELKGYNFKEAFVVGGTSTLSTSAFKNLSIATPNIERISGANRFATNEKLIKKFYNKDNTVNGKIETKGLLVASGKDQALVDAQTSAILSAKNGYPVVLGDSKLTKEQLKLMTGNEALAGVNKNVYQIGGAVSADVMKSVVDKLGL</sequence>
<dbReference type="RefSeq" id="WP_185624150.1">
    <property type="nucleotide sequence ID" value="NZ_JABGBW010000003.1"/>
</dbReference>
<name>A0ABR6TL36_9FIRM</name>
<dbReference type="Proteomes" id="UP000713904">
    <property type="component" value="Unassembled WGS sequence"/>
</dbReference>
<dbReference type="Gene3D" id="3.40.50.12090">
    <property type="match status" value="2"/>
</dbReference>
<organism evidence="2 3">
    <name type="scientific">Peptostreptococcus canis</name>
    <dbReference type="NCBI Taxonomy" id="1159213"/>
    <lineage>
        <taxon>Bacteria</taxon>
        <taxon>Bacillati</taxon>
        <taxon>Bacillota</taxon>
        <taxon>Clostridia</taxon>
        <taxon>Peptostreptococcales</taxon>
        <taxon>Peptostreptococcaceae</taxon>
        <taxon>Peptostreptococcus</taxon>
    </lineage>
</organism>
<evidence type="ECO:0000256" key="1">
    <source>
        <dbReference type="SAM" id="SignalP"/>
    </source>
</evidence>
<dbReference type="EMBL" id="JABGBW010000003">
    <property type="protein sequence ID" value="MBC2576122.1"/>
    <property type="molecule type" value="Genomic_DNA"/>
</dbReference>
<feature type="signal peptide" evidence="1">
    <location>
        <begin position="1"/>
        <end position="25"/>
    </location>
</feature>
<evidence type="ECO:0000313" key="3">
    <source>
        <dbReference type="Proteomes" id="UP000713904"/>
    </source>
</evidence>
<keyword evidence="1" id="KW-0732">Signal</keyword>
<evidence type="ECO:0008006" key="4">
    <source>
        <dbReference type="Google" id="ProtNLM"/>
    </source>
</evidence>
<keyword evidence="3" id="KW-1185">Reference proteome</keyword>
<comment type="caution">
    <text evidence="2">The sequence shown here is derived from an EMBL/GenBank/DDBJ whole genome shotgun (WGS) entry which is preliminary data.</text>
</comment>
<accession>A0ABR6TL36</accession>